<protein>
    <recommendedName>
        <fullName evidence="5">DNA cytosine methyltransferase</fullName>
    </recommendedName>
</protein>
<dbReference type="Proteomes" id="UP000030364">
    <property type="component" value="Unassembled WGS sequence"/>
</dbReference>
<name>A0A0A2WRN1_THEFI</name>
<keyword evidence="2" id="KW-0812">Transmembrane</keyword>
<proteinExistence type="predicted"/>
<sequence length="159" mass="17616">MGRTWFVLLVLALVGLFAALNWGEFTRPASLSLGLTRVEAPLGVVLLGLIVFLSLLYLVFTIGLETAALLEVKRYAREMLQYKKLAEEAEESRYTELRKFLEAELKRLEEAEKAEIAALAARVEEVLEKHGNTLAAYIGELEDTLLRLLKKGPGEGPGA</sequence>
<organism evidence="3 4">
    <name type="scientific">Thermus filiformis</name>
    <dbReference type="NCBI Taxonomy" id="276"/>
    <lineage>
        <taxon>Bacteria</taxon>
        <taxon>Thermotogati</taxon>
        <taxon>Deinococcota</taxon>
        <taxon>Deinococci</taxon>
        <taxon>Thermales</taxon>
        <taxon>Thermaceae</taxon>
        <taxon>Thermus</taxon>
    </lineage>
</organism>
<dbReference type="EMBL" id="JPSL02000040">
    <property type="protein sequence ID" value="KGQ22821.2"/>
    <property type="molecule type" value="Genomic_DNA"/>
</dbReference>
<evidence type="ECO:0000256" key="2">
    <source>
        <dbReference type="SAM" id="Phobius"/>
    </source>
</evidence>
<reference evidence="3 4" key="1">
    <citation type="journal article" date="2015" name="Genome Announc.">
        <title>Draft Genome Sequence of the Thermophile Thermus filiformis ATCC 43280, Producer of Carotenoid-(Di)glucoside-Branched Fatty Acid (Di)esters and Source of Hyperthermostable Enzymes of Biotechnological Interest.</title>
        <authorList>
            <person name="Mandelli F."/>
            <person name="Oliveira Ramires B."/>
            <person name="Couger M.B."/>
            <person name="Paixao D.A."/>
            <person name="Camilo C.M."/>
            <person name="Polikarpov I."/>
            <person name="Prade R."/>
            <person name="Riano-Pachon D.M."/>
            <person name="Squina F.M."/>
        </authorList>
    </citation>
    <scope>NUCLEOTIDE SEQUENCE [LARGE SCALE GENOMIC DNA]</scope>
    <source>
        <strain evidence="3 4">ATCC 43280</strain>
    </source>
</reference>
<evidence type="ECO:0000313" key="3">
    <source>
        <dbReference type="EMBL" id="KGQ22821.2"/>
    </source>
</evidence>
<keyword evidence="2" id="KW-1133">Transmembrane helix</keyword>
<dbReference type="RefSeq" id="WP_038061231.1">
    <property type="nucleotide sequence ID" value="NZ_JPSL02000040.1"/>
</dbReference>
<keyword evidence="4" id="KW-1185">Reference proteome</keyword>
<evidence type="ECO:0000313" key="4">
    <source>
        <dbReference type="Proteomes" id="UP000030364"/>
    </source>
</evidence>
<dbReference type="OrthoDB" id="8563966at2"/>
<evidence type="ECO:0008006" key="5">
    <source>
        <dbReference type="Google" id="ProtNLM"/>
    </source>
</evidence>
<accession>A0A0A2WRN1</accession>
<gene>
    <name evidence="3" type="ORF">THFILI_10525</name>
</gene>
<evidence type="ECO:0000256" key="1">
    <source>
        <dbReference type="SAM" id="Coils"/>
    </source>
</evidence>
<feature type="coiled-coil region" evidence="1">
    <location>
        <begin position="72"/>
        <end position="129"/>
    </location>
</feature>
<keyword evidence="1" id="KW-0175">Coiled coil</keyword>
<feature type="transmembrane region" description="Helical" evidence="2">
    <location>
        <begin position="42"/>
        <end position="70"/>
    </location>
</feature>
<comment type="caution">
    <text evidence="3">The sequence shown here is derived from an EMBL/GenBank/DDBJ whole genome shotgun (WGS) entry which is preliminary data.</text>
</comment>
<dbReference type="AlphaFoldDB" id="A0A0A2WRN1"/>
<keyword evidence="2" id="KW-0472">Membrane</keyword>